<comment type="caution">
    <text evidence="6">The sequence shown here is derived from an EMBL/GenBank/DDBJ whole genome shotgun (WGS) entry which is preliminary data.</text>
</comment>
<dbReference type="InterPro" id="IPR058245">
    <property type="entry name" value="NreC/VraR/RcsB-like_REC"/>
</dbReference>
<dbReference type="PROSITE" id="PS50043">
    <property type="entry name" value="HTH_LUXR_2"/>
    <property type="match status" value="1"/>
</dbReference>
<dbReference type="GO" id="GO:0006355">
    <property type="term" value="P:regulation of DNA-templated transcription"/>
    <property type="evidence" value="ECO:0007669"/>
    <property type="project" value="InterPro"/>
</dbReference>
<dbReference type="SUPFAM" id="SSF46894">
    <property type="entry name" value="C-terminal effector domain of the bipartite response regulators"/>
    <property type="match status" value="1"/>
</dbReference>
<gene>
    <name evidence="6" type="ORF">HNQ51_003124</name>
</gene>
<dbReference type="PRINTS" id="PR00038">
    <property type="entry name" value="HTHLUXR"/>
</dbReference>
<dbReference type="Proteomes" id="UP000554837">
    <property type="component" value="Unassembled WGS sequence"/>
</dbReference>
<protein>
    <submittedName>
        <fullName evidence="6">DNA-binding NarL/FixJ family response regulator</fullName>
    </submittedName>
</protein>
<evidence type="ECO:0000313" key="6">
    <source>
        <dbReference type="EMBL" id="MBB5205797.1"/>
    </source>
</evidence>
<dbReference type="Gene3D" id="1.10.10.10">
    <property type="entry name" value="Winged helix-like DNA-binding domain superfamily/Winged helix DNA-binding domain"/>
    <property type="match status" value="1"/>
</dbReference>
<keyword evidence="1 3" id="KW-0597">Phosphoprotein</keyword>
<dbReference type="CDD" id="cd17535">
    <property type="entry name" value="REC_NarL-like"/>
    <property type="match status" value="1"/>
</dbReference>
<reference evidence="6 7" key="1">
    <citation type="submission" date="2020-08" db="EMBL/GenBank/DDBJ databases">
        <title>Genomic Encyclopedia of Type Strains, Phase IV (KMG-IV): sequencing the most valuable type-strain genomes for metagenomic binning, comparative biology and taxonomic classification.</title>
        <authorList>
            <person name="Goeker M."/>
        </authorList>
    </citation>
    <scope>NUCLEOTIDE SEQUENCE [LARGE SCALE GENOMIC DNA]</scope>
    <source>
        <strain evidence="6 7">DSM 23958</strain>
    </source>
</reference>
<keyword evidence="2 6" id="KW-0238">DNA-binding</keyword>
<dbReference type="Pfam" id="PF00196">
    <property type="entry name" value="GerE"/>
    <property type="match status" value="1"/>
</dbReference>
<feature type="domain" description="HTH luxR-type" evidence="4">
    <location>
        <begin position="138"/>
        <end position="203"/>
    </location>
</feature>
<dbReference type="PANTHER" id="PTHR45566:SF2">
    <property type="entry name" value="NARL SUBFAMILY"/>
    <property type="match status" value="1"/>
</dbReference>
<feature type="domain" description="Response regulatory" evidence="5">
    <location>
        <begin position="2"/>
        <end position="118"/>
    </location>
</feature>
<organism evidence="6 7">
    <name type="scientific">Inhella inkyongensis</name>
    <dbReference type="NCBI Taxonomy" id="392593"/>
    <lineage>
        <taxon>Bacteria</taxon>
        <taxon>Pseudomonadati</taxon>
        <taxon>Pseudomonadota</taxon>
        <taxon>Betaproteobacteria</taxon>
        <taxon>Burkholderiales</taxon>
        <taxon>Sphaerotilaceae</taxon>
        <taxon>Inhella</taxon>
    </lineage>
</organism>
<dbReference type="InterPro" id="IPR016032">
    <property type="entry name" value="Sig_transdc_resp-reg_C-effctor"/>
</dbReference>
<evidence type="ECO:0000256" key="2">
    <source>
        <dbReference type="ARBA" id="ARBA00023125"/>
    </source>
</evidence>
<evidence type="ECO:0000256" key="3">
    <source>
        <dbReference type="PROSITE-ProRule" id="PRU00169"/>
    </source>
</evidence>
<dbReference type="InterPro" id="IPR011006">
    <property type="entry name" value="CheY-like_superfamily"/>
</dbReference>
<dbReference type="InterPro" id="IPR036388">
    <property type="entry name" value="WH-like_DNA-bd_sf"/>
</dbReference>
<dbReference type="SMART" id="SM00421">
    <property type="entry name" value="HTH_LUXR"/>
    <property type="match status" value="1"/>
</dbReference>
<dbReference type="SMART" id="SM00448">
    <property type="entry name" value="REC"/>
    <property type="match status" value="1"/>
</dbReference>
<dbReference type="InterPro" id="IPR001789">
    <property type="entry name" value="Sig_transdc_resp-reg_receiver"/>
</dbReference>
<dbReference type="InterPro" id="IPR051015">
    <property type="entry name" value="EvgA-like"/>
</dbReference>
<dbReference type="PROSITE" id="PS50110">
    <property type="entry name" value="RESPONSE_REGULATORY"/>
    <property type="match status" value="1"/>
</dbReference>
<evidence type="ECO:0000259" key="4">
    <source>
        <dbReference type="PROSITE" id="PS50043"/>
    </source>
</evidence>
<name>A0A840S3I3_9BURK</name>
<dbReference type="GO" id="GO:0003677">
    <property type="term" value="F:DNA binding"/>
    <property type="evidence" value="ECO:0007669"/>
    <property type="project" value="UniProtKB-KW"/>
</dbReference>
<dbReference type="Gene3D" id="3.40.50.2300">
    <property type="match status" value="1"/>
</dbReference>
<dbReference type="InterPro" id="IPR000792">
    <property type="entry name" value="Tscrpt_reg_LuxR_C"/>
</dbReference>
<evidence type="ECO:0000313" key="7">
    <source>
        <dbReference type="Proteomes" id="UP000554837"/>
    </source>
</evidence>
<proteinExistence type="predicted"/>
<dbReference type="PANTHER" id="PTHR45566">
    <property type="entry name" value="HTH-TYPE TRANSCRIPTIONAL REGULATOR YHJB-RELATED"/>
    <property type="match status" value="1"/>
</dbReference>
<dbReference type="Pfam" id="PF00072">
    <property type="entry name" value="Response_reg"/>
    <property type="match status" value="1"/>
</dbReference>
<dbReference type="CDD" id="cd06170">
    <property type="entry name" value="LuxR_C_like"/>
    <property type="match status" value="1"/>
</dbReference>
<feature type="modified residue" description="4-aspartylphosphate" evidence="3">
    <location>
        <position position="53"/>
    </location>
</feature>
<evidence type="ECO:0000256" key="1">
    <source>
        <dbReference type="ARBA" id="ARBA00022553"/>
    </source>
</evidence>
<accession>A0A840S3I3</accession>
<dbReference type="RefSeq" id="WP_175423499.1">
    <property type="nucleotide sequence ID" value="NZ_CP040709.1"/>
</dbReference>
<dbReference type="EMBL" id="JACHHO010000005">
    <property type="protein sequence ID" value="MBB5205797.1"/>
    <property type="molecule type" value="Genomic_DNA"/>
</dbReference>
<sequence>MRVVWIEDHQLIGDSLELLLQVVMPELTLDKARDLHSAQQLVRTFPYKLVLLDWWLGDVDGATSIAALREAGCEAPIVVVSGDEREPVLRSAQALGVAGYVRKSAEPQELIETLRTVLQGGHTPPPKATTRASLPSDLQAHYPELTARQIDVFREMIRGSSDKQIARELGIGDTTVKSHVRSILALLGVRSRGEAAYRARSDGAV</sequence>
<dbReference type="SUPFAM" id="SSF52172">
    <property type="entry name" value="CheY-like"/>
    <property type="match status" value="1"/>
</dbReference>
<dbReference type="AlphaFoldDB" id="A0A840S3I3"/>
<evidence type="ECO:0000259" key="5">
    <source>
        <dbReference type="PROSITE" id="PS50110"/>
    </source>
</evidence>
<dbReference type="GO" id="GO:0000160">
    <property type="term" value="P:phosphorelay signal transduction system"/>
    <property type="evidence" value="ECO:0007669"/>
    <property type="project" value="InterPro"/>
</dbReference>
<keyword evidence="7" id="KW-1185">Reference proteome</keyword>